<comment type="subcellular location">
    <subcellularLocation>
        <location evidence="10">Cytoplasm</location>
    </subcellularLocation>
</comment>
<keyword evidence="4 10" id="KW-0479">Metal-binding</keyword>
<gene>
    <name evidence="10" type="primary">cysS</name>
    <name evidence="13" type="ORF">HY730_05755</name>
</gene>
<dbReference type="GO" id="GO:0004817">
    <property type="term" value="F:cysteine-tRNA ligase activity"/>
    <property type="evidence" value="ECO:0007669"/>
    <property type="project" value="UniProtKB-UniRule"/>
</dbReference>
<sequence>MIFLFNTLSKKKEPFEPLEPGLIKIYTCGPTVYRDVHIGNLRSYLLADWLKRMFIFSGLRVRHIKNITDVGHMRQEMLERGEDKVIAAALAAGKTSAEITQFYTEAFWRDEAKLGILPADVYPRASQHINECLALIGKIMEKGYAYEAGGNIYFDISKFPAYGQLSGNLFRALLQGVRVEVDKLKRRPEDFTLWKAAEPGRQLKWPSPWGEGFPGWHIECSAMSLKYLGERFDIHTGGVDNIFPHHEDEIAQSEAVTAHRVVQFWVHGQHLLADGQKMAKSTGNSYILSDLENKGFNPLSFRFLCLMTHYRSRLNFTFNALKAAQRGLSNLRSRAFILDSVNGRAERQTIRYAPPDISAEEKKWLSHFSGCICDDLNLPKALAVIWAMLKDRQLVAASKLKLLLNFDQVLGLDMENWLQKARELPGNVSELIGERTHLRKIRCYGASDRIRHEVVSLGYEIQDRGLETAVIPQARAEKADEQVEISSSREVSSLLEQSDRYEFSVSLPVHNNLPQLRRCLNSIMNHKPDLGLEIVLLENGSTDETRRFVACLAESADERVPLRIIYADHFLGEAAGRNVTIKQSLGKYIILLDVCAELEGDIFTPLKKTLEQSGVGVAGAWGLRSTDMRNFFDTGDLEVDAMTIYCFAFPRVLVNQIGLMNEKYRFYRHLDLDYSFRFKDKGLGIRVTPDLPLRIHSNPVWESMDETERNRKSRANYYIFLRKWHHRQDLLIESSQK</sequence>
<dbReference type="NCBIfam" id="TIGR00435">
    <property type="entry name" value="cysS"/>
    <property type="match status" value="1"/>
</dbReference>
<dbReference type="SUPFAM" id="SSF52374">
    <property type="entry name" value="Nucleotidylyl transferase"/>
    <property type="match status" value="1"/>
</dbReference>
<dbReference type="GO" id="GO:0005829">
    <property type="term" value="C:cytosol"/>
    <property type="evidence" value="ECO:0007669"/>
    <property type="project" value="TreeGrafter"/>
</dbReference>
<dbReference type="GO" id="GO:0005524">
    <property type="term" value="F:ATP binding"/>
    <property type="evidence" value="ECO:0007669"/>
    <property type="project" value="UniProtKB-UniRule"/>
</dbReference>
<feature type="binding site" evidence="10">
    <location>
        <position position="220"/>
    </location>
    <ligand>
        <name>Zn(2+)</name>
        <dbReference type="ChEBI" id="CHEBI:29105"/>
    </ligand>
</feature>
<dbReference type="PANTHER" id="PTHR10890">
    <property type="entry name" value="CYSTEINYL-TRNA SYNTHETASE"/>
    <property type="match status" value="1"/>
</dbReference>
<feature type="binding site" evidence="10">
    <location>
        <position position="245"/>
    </location>
    <ligand>
        <name>Zn(2+)</name>
        <dbReference type="ChEBI" id="CHEBI:29105"/>
    </ligand>
</feature>
<dbReference type="InterPro" id="IPR024909">
    <property type="entry name" value="Cys-tRNA/MSH_ligase"/>
</dbReference>
<dbReference type="EC" id="6.1.1.16" evidence="10"/>
<dbReference type="Pfam" id="PF01406">
    <property type="entry name" value="tRNA-synt_1e"/>
    <property type="match status" value="1"/>
</dbReference>
<feature type="domain" description="Glycosyltransferase 2-like" evidence="11">
    <location>
        <begin position="504"/>
        <end position="632"/>
    </location>
</feature>
<dbReference type="Gene3D" id="1.20.120.1910">
    <property type="entry name" value="Cysteine-tRNA ligase, C-terminal anti-codon recognition domain"/>
    <property type="match status" value="1"/>
</dbReference>
<dbReference type="Pfam" id="PF00535">
    <property type="entry name" value="Glycos_transf_2"/>
    <property type="match status" value="1"/>
</dbReference>
<comment type="similarity">
    <text evidence="1 10">Belongs to the class-I aminoacyl-tRNA synthetase family.</text>
</comment>
<dbReference type="EMBL" id="JACQWF010000261">
    <property type="protein sequence ID" value="MBI4595869.1"/>
    <property type="molecule type" value="Genomic_DNA"/>
</dbReference>
<dbReference type="AlphaFoldDB" id="A0A933GNA2"/>
<evidence type="ECO:0000313" key="14">
    <source>
        <dbReference type="Proteomes" id="UP000772181"/>
    </source>
</evidence>
<feature type="binding site" evidence="10">
    <location>
        <position position="28"/>
    </location>
    <ligand>
        <name>Zn(2+)</name>
        <dbReference type="ChEBI" id="CHEBI:29105"/>
    </ligand>
</feature>
<comment type="cofactor">
    <cofactor evidence="10">
        <name>Zn(2+)</name>
        <dbReference type="ChEBI" id="CHEBI:29105"/>
    </cofactor>
    <text evidence="10">Binds 1 zinc ion per subunit.</text>
</comment>
<name>A0A933GNA2_UNCTE</name>
<protein>
    <recommendedName>
        <fullName evidence="10">Cysteine--tRNA ligase</fullName>
        <ecNumber evidence="10">6.1.1.16</ecNumber>
    </recommendedName>
    <alternativeName>
        <fullName evidence="10">Cysteinyl-tRNA synthetase</fullName>
        <shortName evidence="10">CysRS</shortName>
    </alternativeName>
</protein>
<keyword evidence="6 10" id="KW-0862">Zinc</keyword>
<keyword evidence="9 10" id="KW-0030">Aminoacyl-tRNA synthetase</keyword>
<comment type="subunit">
    <text evidence="2 10">Monomer.</text>
</comment>
<dbReference type="InterPro" id="IPR009080">
    <property type="entry name" value="tRNAsynth_Ia_anticodon-bd"/>
</dbReference>
<dbReference type="InterPro" id="IPR032678">
    <property type="entry name" value="tRNA-synt_1_cat_dom"/>
</dbReference>
<evidence type="ECO:0000256" key="6">
    <source>
        <dbReference type="ARBA" id="ARBA00022833"/>
    </source>
</evidence>
<evidence type="ECO:0000256" key="5">
    <source>
        <dbReference type="ARBA" id="ARBA00022741"/>
    </source>
</evidence>
<dbReference type="SUPFAM" id="SSF47323">
    <property type="entry name" value="Anticodon-binding domain of a subclass of class I aminoacyl-tRNA synthetases"/>
    <property type="match status" value="1"/>
</dbReference>
<evidence type="ECO:0000259" key="12">
    <source>
        <dbReference type="Pfam" id="PF01406"/>
    </source>
</evidence>
<dbReference type="InterPro" id="IPR015803">
    <property type="entry name" value="Cys-tRNA-ligase"/>
</dbReference>
<dbReference type="PANTHER" id="PTHR10890:SF3">
    <property type="entry name" value="CYSTEINE--TRNA LIGASE, CYTOPLASMIC"/>
    <property type="match status" value="1"/>
</dbReference>
<keyword evidence="5 10" id="KW-0547">Nucleotide-binding</keyword>
<evidence type="ECO:0000256" key="9">
    <source>
        <dbReference type="ARBA" id="ARBA00023146"/>
    </source>
</evidence>
<feature type="binding site" evidence="10">
    <location>
        <position position="249"/>
    </location>
    <ligand>
        <name>Zn(2+)</name>
        <dbReference type="ChEBI" id="CHEBI:29105"/>
    </ligand>
</feature>
<keyword evidence="10" id="KW-0963">Cytoplasm</keyword>
<comment type="caution">
    <text evidence="13">The sequence shown here is derived from an EMBL/GenBank/DDBJ whole genome shotgun (WGS) entry which is preliminary data.</text>
</comment>
<organism evidence="13 14">
    <name type="scientific">Tectimicrobiota bacterium</name>
    <dbReference type="NCBI Taxonomy" id="2528274"/>
    <lineage>
        <taxon>Bacteria</taxon>
        <taxon>Pseudomonadati</taxon>
        <taxon>Nitrospinota/Tectimicrobiota group</taxon>
        <taxon>Candidatus Tectimicrobiota</taxon>
    </lineage>
</organism>
<evidence type="ECO:0000259" key="11">
    <source>
        <dbReference type="Pfam" id="PF00535"/>
    </source>
</evidence>
<evidence type="ECO:0000256" key="8">
    <source>
        <dbReference type="ARBA" id="ARBA00022917"/>
    </source>
</evidence>
<feature type="short sequence motif" description="'KMSKS' region" evidence="10">
    <location>
        <begin position="277"/>
        <end position="281"/>
    </location>
</feature>
<keyword evidence="7 10" id="KW-0067">ATP-binding</keyword>
<keyword evidence="8 10" id="KW-0648">Protein biosynthesis</keyword>
<dbReference type="PRINTS" id="PR00983">
    <property type="entry name" value="TRNASYNTHCYS"/>
</dbReference>
<feature type="binding site" evidence="10">
    <location>
        <position position="280"/>
    </location>
    <ligand>
        <name>ATP</name>
        <dbReference type="ChEBI" id="CHEBI:30616"/>
    </ligand>
</feature>
<dbReference type="InterPro" id="IPR029044">
    <property type="entry name" value="Nucleotide-diphossugar_trans"/>
</dbReference>
<dbReference type="InterPro" id="IPR014729">
    <property type="entry name" value="Rossmann-like_a/b/a_fold"/>
</dbReference>
<accession>A0A933GNA2</accession>
<dbReference type="Gene3D" id="3.40.50.620">
    <property type="entry name" value="HUPs"/>
    <property type="match status" value="1"/>
</dbReference>
<comment type="catalytic activity">
    <reaction evidence="10">
        <text>tRNA(Cys) + L-cysteine + ATP = L-cysteinyl-tRNA(Cys) + AMP + diphosphate</text>
        <dbReference type="Rhea" id="RHEA:17773"/>
        <dbReference type="Rhea" id="RHEA-COMP:9661"/>
        <dbReference type="Rhea" id="RHEA-COMP:9679"/>
        <dbReference type="ChEBI" id="CHEBI:30616"/>
        <dbReference type="ChEBI" id="CHEBI:33019"/>
        <dbReference type="ChEBI" id="CHEBI:35235"/>
        <dbReference type="ChEBI" id="CHEBI:78442"/>
        <dbReference type="ChEBI" id="CHEBI:78517"/>
        <dbReference type="ChEBI" id="CHEBI:456215"/>
        <dbReference type="EC" id="6.1.1.16"/>
    </reaction>
</comment>
<dbReference type="SUPFAM" id="SSF53448">
    <property type="entry name" value="Nucleotide-diphospho-sugar transferases"/>
    <property type="match status" value="1"/>
</dbReference>
<dbReference type="CDD" id="cd00672">
    <property type="entry name" value="CysRS_core"/>
    <property type="match status" value="1"/>
</dbReference>
<evidence type="ECO:0000256" key="7">
    <source>
        <dbReference type="ARBA" id="ARBA00022840"/>
    </source>
</evidence>
<dbReference type="Gene3D" id="3.90.550.10">
    <property type="entry name" value="Spore Coat Polysaccharide Biosynthesis Protein SpsA, Chain A"/>
    <property type="match status" value="1"/>
</dbReference>
<dbReference type="GO" id="GO:0006423">
    <property type="term" value="P:cysteinyl-tRNA aminoacylation"/>
    <property type="evidence" value="ECO:0007669"/>
    <property type="project" value="UniProtKB-UniRule"/>
</dbReference>
<dbReference type="GO" id="GO:0008270">
    <property type="term" value="F:zinc ion binding"/>
    <property type="evidence" value="ECO:0007669"/>
    <property type="project" value="UniProtKB-UniRule"/>
</dbReference>
<keyword evidence="3 10" id="KW-0436">Ligase</keyword>
<feature type="domain" description="tRNA synthetases class I catalytic" evidence="12">
    <location>
        <begin position="15"/>
        <end position="325"/>
    </location>
</feature>
<feature type="short sequence motif" description="'HIGH' region" evidence="10">
    <location>
        <begin position="30"/>
        <end position="40"/>
    </location>
</feature>
<evidence type="ECO:0000313" key="13">
    <source>
        <dbReference type="EMBL" id="MBI4595869.1"/>
    </source>
</evidence>
<dbReference type="InterPro" id="IPR001173">
    <property type="entry name" value="Glyco_trans_2-like"/>
</dbReference>
<evidence type="ECO:0000256" key="2">
    <source>
        <dbReference type="ARBA" id="ARBA00011245"/>
    </source>
</evidence>
<evidence type="ECO:0000256" key="4">
    <source>
        <dbReference type="ARBA" id="ARBA00022723"/>
    </source>
</evidence>
<evidence type="ECO:0000256" key="1">
    <source>
        <dbReference type="ARBA" id="ARBA00005594"/>
    </source>
</evidence>
<evidence type="ECO:0000256" key="10">
    <source>
        <dbReference type="HAMAP-Rule" id="MF_00041"/>
    </source>
</evidence>
<evidence type="ECO:0000256" key="3">
    <source>
        <dbReference type="ARBA" id="ARBA00022598"/>
    </source>
</evidence>
<proteinExistence type="inferred from homology"/>
<dbReference type="HAMAP" id="MF_00041">
    <property type="entry name" value="Cys_tRNA_synth"/>
    <property type="match status" value="1"/>
</dbReference>
<dbReference type="Proteomes" id="UP000772181">
    <property type="component" value="Unassembled WGS sequence"/>
</dbReference>
<reference evidence="13" key="1">
    <citation type="submission" date="2020-07" db="EMBL/GenBank/DDBJ databases">
        <title>Huge and variable diversity of episymbiotic CPR bacteria and DPANN archaea in groundwater ecosystems.</title>
        <authorList>
            <person name="He C.Y."/>
            <person name="Keren R."/>
            <person name="Whittaker M."/>
            <person name="Farag I.F."/>
            <person name="Doudna J."/>
            <person name="Cate J.H.D."/>
            <person name="Banfield J.F."/>
        </authorList>
    </citation>
    <scope>NUCLEOTIDE SEQUENCE</scope>
    <source>
        <strain evidence="13">NC_groundwater_1482_Ag_S-0.65um_47_24</strain>
    </source>
</reference>